<protein>
    <submittedName>
        <fullName evidence="2">Glycine reductase</fullName>
    </submittedName>
</protein>
<dbReference type="Proteomes" id="UP000198718">
    <property type="component" value="Unassembled WGS sequence"/>
</dbReference>
<dbReference type="AlphaFoldDB" id="A0A1G9E3R5"/>
<dbReference type="PIRSF" id="PIRSF036593">
    <property type="entry name" value="GrdD"/>
    <property type="match status" value="1"/>
</dbReference>
<dbReference type="InterPro" id="IPR012116">
    <property type="entry name" value="Gly_reductase_pC_asu"/>
</dbReference>
<dbReference type="GO" id="GO:0006633">
    <property type="term" value="P:fatty acid biosynthetic process"/>
    <property type="evidence" value="ECO:0007669"/>
    <property type="project" value="InterPro"/>
</dbReference>
<dbReference type="EMBL" id="FNFP01000003">
    <property type="protein sequence ID" value="SDK70744.1"/>
    <property type="molecule type" value="Genomic_DNA"/>
</dbReference>
<dbReference type="NCBIfam" id="NF040747">
    <property type="entry name" value="reduct_C_alpha"/>
    <property type="match status" value="1"/>
</dbReference>
<name>A0A1G9E3R5_9FIRM</name>
<dbReference type="RefSeq" id="WP_090553393.1">
    <property type="nucleotide sequence ID" value="NZ_FNFP01000003.1"/>
</dbReference>
<evidence type="ECO:0000256" key="1">
    <source>
        <dbReference type="PIRSR" id="PIRSR036593-50"/>
    </source>
</evidence>
<dbReference type="Pfam" id="PF02504">
    <property type="entry name" value="FA_synthesis"/>
    <property type="match status" value="1"/>
</dbReference>
<accession>A0A1G9E3R5</accession>
<dbReference type="GO" id="GO:0016747">
    <property type="term" value="F:acyltransferase activity, transferring groups other than amino-acyl groups"/>
    <property type="evidence" value="ECO:0007669"/>
    <property type="project" value="InterPro"/>
</dbReference>
<dbReference type="InterPro" id="IPR003664">
    <property type="entry name" value="FA_synthesis"/>
</dbReference>
<sequence length="395" mass="42076">MSENKAVKQMIGKVFSNIADAIETGEFSKKITIGLTTLGSEHGIDNLVKAAEIAQNRSSSYKVVLIGPKTQTDLTIHEATTEEEMHKTMEKLLDSGEIDGAVTLHYNFPIGVSTVGKVITPGKGKEMFIATTTGTSSPHRVEAMVKNALYGIMAAKASGIKRPTVGILNVDGARQVEKALKELKANGYDINLTESMRSDGGCIMRGNDLLAGTPDIMVQDTLTGNVFMKVFSAFTTGGDYESIGYGYGPGIGEGQERTILILSRASGVPVIANAIAYAADLVKGNLKEVVKEEFQKAKKAKLDDILKSLTKDTKKANQDEEEVTAPPTEVVTGSISGIDIMDLEDAVKILWKKGIYAESGMGCTGPILMVNEGKLNTAMAVLKESGFVAGETPDC</sequence>
<reference evidence="2 3" key="1">
    <citation type="submission" date="2016-10" db="EMBL/GenBank/DDBJ databases">
        <authorList>
            <person name="de Groot N.N."/>
        </authorList>
    </citation>
    <scope>NUCLEOTIDE SEQUENCE [LARGE SCALE GENOMIC DNA]</scope>
    <source>
        <strain evidence="2 3">DSM 18346</strain>
    </source>
</reference>
<proteinExistence type="predicted"/>
<feature type="active site" evidence="1">
    <location>
        <position position="363"/>
    </location>
</feature>
<dbReference type="STRING" id="393762.SAMN05660472_01828"/>
<gene>
    <name evidence="2" type="ORF">SAMN05660472_01828</name>
</gene>
<evidence type="ECO:0000313" key="3">
    <source>
        <dbReference type="Proteomes" id="UP000198718"/>
    </source>
</evidence>
<dbReference type="SUPFAM" id="SSF53659">
    <property type="entry name" value="Isocitrate/Isopropylmalate dehydrogenase-like"/>
    <property type="match status" value="1"/>
</dbReference>
<evidence type="ECO:0000313" key="2">
    <source>
        <dbReference type="EMBL" id="SDK70744.1"/>
    </source>
</evidence>
<dbReference type="Gene3D" id="3.40.718.10">
    <property type="entry name" value="Isopropylmalate Dehydrogenase"/>
    <property type="match status" value="1"/>
</dbReference>
<dbReference type="OrthoDB" id="9769886at2"/>
<keyword evidence="3" id="KW-1185">Reference proteome</keyword>
<organism evidence="2 3">
    <name type="scientific">Natronincola ferrireducens</name>
    <dbReference type="NCBI Taxonomy" id="393762"/>
    <lineage>
        <taxon>Bacteria</taxon>
        <taxon>Bacillati</taxon>
        <taxon>Bacillota</taxon>
        <taxon>Clostridia</taxon>
        <taxon>Peptostreptococcales</taxon>
        <taxon>Natronincolaceae</taxon>
        <taxon>Natronincola</taxon>
    </lineage>
</organism>